<dbReference type="InterPro" id="IPR011990">
    <property type="entry name" value="TPR-like_helical_dom_sf"/>
</dbReference>
<proteinExistence type="predicted"/>
<dbReference type="SUPFAM" id="SSF48452">
    <property type="entry name" value="TPR-like"/>
    <property type="match status" value="2"/>
</dbReference>
<evidence type="ECO:0000313" key="2">
    <source>
        <dbReference type="EMBL" id="KAF0717482.1"/>
    </source>
</evidence>
<evidence type="ECO:0000256" key="1">
    <source>
        <dbReference type="SAM" id="MobiDB-lite"/>
    </source>
</evidence>
<dbReference type="Proteomes" id="UP000332933">
    <property type="component" value="Unassembled WGS sequence"/>
</dbReference>
<reference evidence="3 4" key="1">
    <citation type="submission" date="2019-03" db="EMBL/GenBank/DDBJ databases">
        <authorList>
            <person name="Gaulin E."/>
            <person name="Dumas B."/>
        </authorList>
    </citation>
    <scope>NUCLEOTIDE SEQUENCE [LARGE SCALE GENOMIC DNA]</scope>
    <source>
        <strain evidence="3">CBS 568.67</strain>
    </source>
</reference>
<dbReference type="Pfam" id="PF13374">
    <property type="entry name" value="TPR_10"/>
    <property type="match status" value="2"/>
</dbReference>
<dbReference type="OrthoDB" id="63610at2759"/>
<dbReference type="PANTHER" id="PTHR46082">
    <property type="entry name" value="ATP/GTP-BINDING PROTEIN-RELATED"/>
    <property type="match status" value="1"/>
</dbReference>
<dbReference type="EMBL" id="CAADRA010000244">
    <property type="protein sequence ID" value="VFT79464.1"/>
    <property type="molecule type" value="Genomic_DNA"/>
</dbReference>
<dbReference type="EMBL" id="VJMH01000244">
    <property type="protein sequence ID" value="KAF0717482.1"/>
    <property type="molecule type" value="Genomic_DNA"/>
</dbReference>
<name>A0A485K894_9STRA</name>
<protein>
    <submittedName>
        <fullName evidence="3">Aste57867_2261 protein</fullName>
    </submittedName>
</protein>
<dbReference type="AlphaFoldDB" id="A0A485K894"/>
<dbReference type="Gene3D" id="1.25.40.10">
    <property type="entry name" value="Tetratricopeptide repeat domain"/>
    <property type="match status" value="2"/>
</dbReference>
<dbReference type="InterPro" id="IPR053137">
    <property type="entry name" value="NLR-like"/>
</dbReference>
<accession>A0A485K894</accession>
<feature type="compositionally biased region" description="Basic residues" evidence="1">
    <location>
        <begin position="700"/>
        <end position="728"/>
    </location>
</feature>
<evidence type="ECO:0000313" key="3">
    <source>
        <dbReference type="EMBL" id="VFT79464.1"/>
    </source>
</evidence>
<gene>
    <name evidence="3" type="primary">Aste57867_2261</name>
    <name evidence="2" type="ORF">As57867_002256</name>
    <name evidence="3" type="ORF">ASTE57867_2261</name>
</gene>
<evidence type="ECO:0000313" key="4">
    <source>
        <dbReference type="Proteomes" id="UP000332933"/>
    </source>
</evidence>
<dbReference type="PANTHER" id="PTHR46082:SF6">
    <property type="entry name" value="AAA+ ATPASE DOMAIN-CONTAINING PROTEIN-RELATED"/>
    <property type="match status" value="1"/>
</dbReference>
<reference evidence="2" key="2">
    <citation type="submission" date="2019-06" db="EMBL/GenBank/DDBJ databases">
        <title>Genomics analysis of Aphanomyces spp. identifies a new class of oomycete effector associated with host adaptation.</title>
        <authorList>
            <person name="Gaulin E."/>
        </authorList>
    </citation>
    <scope>NUCLEOTIDE SEQUENCE</scope>
    <source>
        <strain evidence="2">CBS 578.67</strain>
    </source>
</reference>
<keyword evidence="4" id="KW-1185">Reference proteome</keyword>
<feature type="region of interest" description="Disordered" evidence="1">
    <location>
        <begin position="691"/>
        <end position="728"/>
    </location>
</feature>
<sequence length="728" mass="84193">MLTLGLTLGFFKHLVDIHGGRNAFKYLSTADVCKDVVKPYTISTKLSLVDHVQRHHCNGHEFVKPATWFVSHAWGYKYLDVVDALSDFFVELGLEADGVAVWFCMFNNNQHIIDNATQPFQFWVDSFQTALKAIGNVVMVLSPWNNPATLTRTWCVFEIYAAMKNMVRFEVALCKKQKQEFLDDIGDQRSFLNMLATIKSESSRTYVPNDRTGIVELMAKENIGFADLDRVLFDVLEAWMLRVVQNQIEHCSMGDRAKWNFVLGRIWSEKDKPKAKLYMDEAVRIYRDVLEDQDLATWKVLAARACLIEFMDEPREAWEPMFQEALERQTNRFGQQNIDTLTIMCELGLAYLNHSAFDLAMPLLETCFEICTTTYGGNNDLSLRAMNGLGIGYFYQNQLKQAEVWWVRCYDRRRHLLGDDHPSTISTANNLSVVYSKQGKFLLGAAICENVYLSRQRTFGPTDDRTWIIYENFGIMLQFQGKYTRAMNIFLECIAAATIYNHSKQRIANCNLSLGRLHLCNLELDSSKRLLAQAHATFKALNGPTHRMTLIALHWCYLHALISGGFDSLSSIEMWEQELKQANWFHDTFTDFLCVGCYHPIQGKYITCVKCPKHAWRFCQPCVTDGKHTTFCFHGVDNLEALKPPARHLLEKGLEIMAKDGNHPRGQGEYEAKYQDYQEYCDKNQVPHEERFIKEESTRRPMRSKSHFRAKSNPKQRRKIKRSVRRNN</sequence>
<organism evidence="3 4">
    <name type="scientific">Aphanomyces stellatus</name>
    <dbReference type="NCBI Taxonomy" id="120398"/>
    <lineage>
        <taxon>Eukaryota</taxon>
        <taxon>Sar</taxon>
        <taxon>Stramenopiles</taxon>
        <taxon>Oomycota</taxon>
        <taxon>Saprolegniomycetes</taxon>
        <taxon>Saprolegniales</taxon>
        <taxon>Verrucalvaceae</taxon>
        <taxon>Aphanomyces</taxon>
    </lineage>
</organism>